<dbReference type="InterPro" id="IPR028082">
    <property type="entry name" value="Peripla_BP_I"/>
</dbReference>
<feature type="domain" description="Periplasmic binding protein" evidence="5">
    <location>
        <begin position="40"/>
        <end position="301"/>
    </location>
</feature>
<name>A0ABT1ACC4_9PSEU</name>
<dbReference type="Pfam" id="PF13407">
    <property type="entry name" value="Peripla_BP_4"/>
    <property type="match status" value="1"/>
</dbReference>
<evidence type="ECO:0000259" key="5">
    <source>
        <dbReference type="Pfam" id="PF13407"/>
    </source>
</evidence>
<comment type="subcellular location">
    <subcellularLocation>
        <location evidence="1">Cell envelope</location>
    </subcellularLocation>
</comment>
<proteinExistence type="inferred from homology"/>
<keyword evidence="3 4" id="KW-0732">Signal</keyword>
<evidence type="ECO:0000256" key="1">
    <source>
        <dbReference type="ARBA" id="ARBA00004196"/>
    </source>
</evidence>
<comment type="caution">
    <text evidence="6">The sequence shown here is derived from an EMBL/GenBank/DDBJ whole genome shotgun (WGS) entry which is preliminary data.</text>
</comment>
<dbReference type="SUPFAM" id="SSF53822">
    <property type="entry name" value="Periplasmic binding protein-like I"/>
    <property type="match status" value="1"/>
</dbReference>
<dbReference type="Proteomes" id="UP001165283">
    <property type="component" value="Unassembled WGS sequence"/>
</dbReference>
<dbReference type="PANTHER" id="PTHR46847">
    <property type="entry name" value="D-ALLOSE-BINDING PERIPLASMIC PROTEIN-RELATED"/>
    <property type="match status" value="1"/>
</dbReference>
<reference evidence="6" key="1">
    <citation type="submission" date="2021-04" db="EMBL/GenBank/DDBJ databases">
        <title>Pseudonocardia sp. nov., isolated from sandy soil of mangrove forest.</title>
        <authorList>
            <person name="Zan Z."/>
            <person name="Huang R."/>
            <person name="Liu W."/>
        </authorList>
    </citation>
    <scope>NUCLEOTIDE SEQUENCE</scope>
    <source>
        <strain evidence="6">S2-4</strain>
    </source>
</reference>
<sequence length="338" mass="35246">MTILHRSPRRLPRRLVALAGAALLGLTLTACGDDAEEVTVGLITKQEENAFWVTMREVAEDTAEEENVELLTATGTSDTDVQSQVAALESMTGAGAVGILIAPTDSTELVPAIERAREAGVIVIAVDTPVEPESAVDALFATDNFRAGELIGRYASAEAAERGFEPRVALLDLAPGIRSGELRREGFLQGFGIAPGGPPPASVDTEGDRDLARAGMERLLAADPGINVVYTVNEPAAFGAIEALEAAGRDLDDVIVVSVDGGCEAIKNGVRPGTIDATAQQYPQNMAREGVEAVARAARGGEAPAEYLDTGVQLITGDPAPGVESRDVAYGVRNCWGD</sequence>
<evidence type="ECO:0000313" key="6">
    <source>
        <dbReference type="EMBL" id="MCO1660690.1"/>
    </source>
</evidence>
<dbReference type="PANTHER" id="PTHR46847:SF1">
    <property type="entry name" value="D-ALLOSE-BINDING PERIPLASMIC PROTEIN-RELATED"/>
    <property type="match status" value="1"/>
</dbReference>
<accession>A0ABT1ACC4</accession>
<evidence type="ECO:0000256" key="4">
    <source>
        <dbReference type="SAM" id="SignalP"/>
    </source>
</evidence>
<protein>
    <submittedName>
        <fullName evidence="6">Substrate-binding domain-containing protein</fullName>
    </submittedName>
</protein>
<gene>
    <name evidence="6" type="ORF">KDL28_37135</name>
</gene>
<dbReference type="Gene3D" id="3.40.50.2300">
    <property type="match status" value="2"/>
</dbReference>
<evidence type="ECO:0000256" key="2">
    <source>
        <dbReference type="ARBA" id="ARBA00007639"/>
    </source>
</evidence>
<feature type="signal peptide" evidence="4">
    <location>
        <begin position="1"/>
        <end position="32"/>
    </location>
</feature>
<organism evidence="6 7">
    <name type="scientific">Pseudonocardia humida</name>
    <dbReference type="NCBI Taxonomy" id="2800819"/>
    <lineage>
        <taxon>Bacteria</taxon>
        <taxon>Bacillati</taxon>
        <taxon>Actinomycetota</taxon>
        <taxon>Actinomycetes</taxon>
        <taxon>Pseudonocardiales</taxon>
        <taxon>Pseudonocardiaceae</taxon>
        <taxon>Pseudonocardia</taxon>
    </lineage>
</organism>
<dbReference type="EMBL" id="JAGSOV010000089">
    <property type="protein sequence ID" value="MCO1660690.1"/>
    <property type="molecule type" value="Genomic_DNA"/>
</dbReference>
<evidence type="ECO:0000256" key="3">
    <source>
        <dbReference type="ARBA" id="ARBA00022729"/>
    </source>
</evidence>
<keyword evidence="7" id="KW-1185">Reference proteome</keyword>
<feature type="chain" id="PRO_5046113330" evidence="4">
    <location>
        <begin position="33"/>
        <end position="338"/>
    </location>
</feature>
<comment type="similarity">
    <text evidence="2">Belongs to the bacterial solute-binding protein 2 family.</text>
</comment>
<dbReference type="PROSITE" id="PS51257">
    <property type="entry name" value="PROKAR_LIPOPROTEIN"/>
    <property type="match status" value="1"/>
</dbReference>
<evidence type="ECO:0000313" key="7">
    <source>
        <dbReference type="Proteomes" id="UP001165283"/>
    </source>
</evidence>
<dbReference type="InterPro" id="IPR025997">
    <property type="entry name" value="SBP_2_dom"/>
</dbReference>
<dbReference type="RefSeq" id="WP_252446230.1">
    <property type="nucleotide sequence ID" value="NZ_JAGSOV010000089.1"/>
</dbReference>